<dbReference type="EMBL" id="AEJB01000013">
    <property type="protein sequence ID" value="ELP71206.1"/>
    <property type="molecule type" value="Genomic_DNA"/>
</dbReference>
<protein>
    <submittedName>
        <fullName evidence="2">Uncharacterized protein</fullName>
    </submittedName>
</protein>
<feature type="compositionally biased region" description="Low complexity" evidence="1">
    <location>
        <begin position="1"/>
        <end position="25"/>
    </location>
</feature>
<feature type="region of interest" description="Disordered" evidence="1">
    <location>
        <begin position="1"/>
        <end position="34"/>
    </location>
</feature>
<dbReference type="Proteomes" id="UP000010931">
    <property type="component" value="Unassembled WGS sequence"/>
</dbReference>
<dbReference type="AlphaFoldDB" id="L7FJF3"/>
<gene>
    <name evidence="2" type="ORF">STRTUCAR8_05140</name>
</gene>
<proteinExistence type="predicted"/>
<comment type="caution">
    <text evidence="2">The sequence shown here is derived from an EMBL/GenBank/DDBJ whole genome shotgun (WGS) entry which is preliminary data.</text>
</comment>
<keyword evidence="3" id="KW-1185">Reference proteome</keyword>
<reference evidence="2 3" key="1">
    <citation type="journal article" date="2011" name="Plasmid">
        <title>Streptomyces turgidiscabies Car8 contains a modular pathogenicity island that shares virulence genes with other actinobacterial plant pathogens.</title>
        <authorList>
            <person name="Huguet-Tapia J.C."/>
            <person name="Badger J.H."/>
            <person name="Loria R."/>
            <person name="Pettis G.S."/>
        </authorList>
    </citation>
    <scope>NUCLEOTIDE SEQUENCE [LARGE SCALE GENOMIC DNA]</scope>
    <source>
        <strain evidence="2 3">Car8</strain>
    </source>
</reference>
<evidence type="ECO:0000256" key="1">
    <source>
        <dbReference type="SAM" id="MobiDB-lite"/>
    </source>
</evidence>
<evidence type="ECO:0000313" key="3">
    <source>
        <dbReference type="Proteomes" id="UP000010931"/>
    </source>
</evidence>
<name>L7FJF3_STRT8</name>
<organism evidence="2 3">
    <name type="scientific">Streptomyces turgidiscabies (strain Car8)</name>
    <dbReference type="NCBI Taxonomy" id="698760"/>
    <lineage>
        <taxon>Bacteria</taxon>
        <taxon>Bacillati</taxon>
        <taxon>Actinomycetota</taxon>
        <taxon>Actinomycetes</taxon>
        <taxon>Kitasatosporales</taxon>
        <taxon>Streptomycetaceae</taxon>
        <taxon>Streptomyces</taxon>
    </lineage>
</organism>
<evidence type="ECO:0000313" key="2">
    <source>
        <dbReference type="EMBL" id="ELP71206.1"/>
    </source>
</evidence>
<sequence>MSSRRSPSSKSRSSSAASPKDSWSAESSNPGICPIFRPSAIIRRLGEIDSPRRVGFWADTLAADPTWDEIMRLARQLLLTMLGEFSTLPAPPAAPHAKDRYSHGT</sequence>
<accession>L7FJF3</accession>